<dbReference type="PROSITE" id="PS50883">
    <property type="entry name" value="EAL"/>
    <property type="match status" value="1"/>
</dbReference>
<comment type="caution">
    <text evidence="3">The sequence shown here is derived from an EMBL/GenBank/DDBJ whole genome shotgun (WGS) entry which is preliminary data.</text>
</comment>
<dbReference type="InterPro" id="IPR050706">
    <property type="entry name" value="Cyclic-di-GMP_PDE-like"/>
</dbReference>
<dbReference type="InterPro" id="IPR000160">
    <property type="entry name" value="GGDEF_dom"/>
</dbReference>
<dbReference type="InterPro" id="IPR035919">
    <property type="entry name" value="EAL_sf"/>
</dbReference>
<dbReference type="Proteomes" id="UP000469440">
    <property type="component" value="Unassembled WGS sequence"/>
</dbReference>
<name>A0A6N8HVY4_9FIRM</name>
<dbReference type="SMART" id="SM00052">
    <property type="entry name" value="EAL"/>
    <property type="match status" value="1"/>
</dbReference>
<evidence type="ECO:0000259" key="2">
    <source>
        <dbReference type="PROSITE" id="PS50887"/>
    </source>
</evidence>
<dbReference type="OrthoDB" id="9762141at2"/>
<dbReference type="InterPro" id="IPR029787">
    <property type="entry name" value="Nucleotide_cyclase"/>
</dbReference>
<dbReference type="Gene3D" id="3.20.20.450">
    <property type="entry name" value="EAL domain"/>
    <property type="match status" value="1"/>
</dbReference>
<dbReference type="SUPFAM" id="SSF55073">
    <property type="entry name" value="Nucleotide cyclase"/>
    <property type="match status" value="1"/>
</dbReference>
<dbReference type="PANTHER" id="PTHR33121:SF70">
    <property type="entry name" value="SIGNALING PROTEIN YKOW"/>
    <property type="match status" value="1"/>
</dbReference>
<dbReference type="SUPFAM" id="SSF141868">
    <property type="entry name" value="EAL domain-like"/>
    <property type="match status" value="1"/>
</dbReference>
<feature type="domain" description="GGDEF" evidence="2">
    <location>
        <begin position="68"/>
        <end position="201"/>
    </location>
</feature>
<dbReference type="Pfam" id="PF00563">
    <property type="entry name" value="EAL"/>
    <property type="match status" value="1"/>
</dbReference>
<dbReference type="SMART" id="SM00267">
    <property type="entry name" value="GGDEF"/>
    <property type="match status" value="1"/>
</dbReference>
<dbReference type="Pfam" id="PF00990">
    <property type="entry name" value="GGDEF"/>
    <property type="match status" value="1"/>
</dbReference>
<dbReference type="RefSeq" id="WP_156989752.1">
    <property type="nucleotide sequence ID" value="NZ_VWXL01000014.1"/>
</dbReference>
<organism evidence="3 4">
    <name type="scientific">Caproicibacter fermentans</name>
    <dbReference type="NCBI Taxonomy" id="2576756"/>
    <lineage>
        <taxon>Bacteria</taxon>
        <taxon>Bacillati</taxon>
        <taxon>Bacillota</taxon>
        <taxon>Clostridia</taxon>
        <taxon>Eubacteriales</taxon>
        <taxon>Acutalibacteraceae</taxon>
        <taxon>Caproicibacter</taxon>
    </lineage>
</organism>
<sequence length="481" mass="53821">MKFNRSLNVLSPLLTAAGLFALLTAQKSRKVLTRRLEAASNEDPVTGGANERKFLAEAGRLLRSAGSKNYAVIAFHVRGFRGINEVFGYRNGTRVLHGIHWVFMRHTEKGELSAHVYADRFLLLLSFQDREELCLRIKNICADLKNTIEFYGIHYELSPAFGVCECPEAGTADVRELVNRAVIALKTGRTYEKLPCAFYDEQIRTRQITLKNMADRLSPAMQNREFVVYYQPKYSVAEETLFGAEALVRWRTNPQTLVPPGEFIPEFERTGKIAELDRYVFRQVCSDIRKWMDEGREPAPVSVNLSRVNLLDFSIAEEYRAQAAKFGVPAGLLELEVTESAFAQDGPALEAAMKKLTDAGFSLSIDDFGSDYSSLKMLYDVPAQTLKLDREFLNGLNSGERGRAVVSAVAGLAKKLHMTVVAEGVETEEQLEFLKKIRCAAAQGYYFSPPVPEEQYAALLPAAEKRAAHADFYGNRENSAV</sequence>
<evidence type="ECO:0000259" key="1">
    <source>
        <dbReference type="PROSITE" id="PS50883"/>
    </source>
</evidence>
<proteinExistence type="predicted"/>
<dbReference type="CDD" id="cd01948">
    <property type="entry name" value="EAL"/>
    <property type="match status" value="1"/>
</dbReference>
<gene>
    <name evidence="3" type="ORF">CAFE_06160</name>
</gene>
<dbReference type="Gene3D" id="3.30.70.270">
    <property type="match status" value="1"/>
</dbReference>
<accession>A0A6N8HVY4</accession>
<protein>
    <submittedName>
        <fullName evidence="3">Putative signaling protein</fullName>
    </submittedName>
</protein>
<dbReference type="EMBL" id="VWXL01000014">
    <property type="protein sequence ID" value="MVB09946.1"/>
    <property type="molecule type" value="Genomic_DNA"/>
</dbReference>
<dbReference type="GO" id="GO:0071111">
    <property type="term" value="F:cyclic-guanylate-specific phosphodiesterase activity"/>
    <property type="evidence" value="ECO:0007669"/>
    <property type="project" value="InterPro"/>
</dbReference>
<dbReference type="PANTHER" id="PTHR33121">
    <property type="entry name" value="CYCLIC DI-GMP PHOSPHODIESTERASE PDEF"/>
    <property type="match status" value="1"/>
</dbReference>
<evidence type="ECO:0000313" key="4">
    <source>
        <dbReference type="Proteomes" id="UP000469440"/>
    </source>
</evidence>
<dbReference type="PROSITE" id="PS50887">
    <property type="entry name" value="GGDEF"/>
    <property type="match status" value="1"/>
</dbReference>
<dbReference type="InterPro" id="IPR043128">
    <property type="entry name" value="Rev_trsase/Diguanyl_cyclase"/>
</dbReference>
<dbReference type="InterPro" id="IPR001633">
    <property type="entry name" value="EAL_dom"/>
</dbReference>
<reference evidence="3 4" key="1">
    <citation type="submission" date="2019-09" db="EMBL/GenBank/DDBJ databases">
        <title>Genome sequence of Clostridium sp. EA1.</title>
        <authorList>
            <person name="Poehlein A."/>
            <person name="Bengelsdorf F.R."/>
            <person name="Daniel R."/>
        </authorList>
    </citation>
    <scope>NUCLEOTIDE SEQUENCE [LARGE SCALE GENOMIC DNA]</scope>
    <source>
        <strain evidence="3 4">EA1</strain>
    </source>
</reference>
<dbReference type="AlphaFoldDB" id="A0A6N8HVY4"/>
<keyword evidence="4" id="KW-1185">Reference proteome</keyword>
<feature type="domain" description="EAL" evidence="1">
    <location>
        <begin position="210"/>
        <end position="464"/>
    </location>
</feature>
<evidence type="ECO:0000313" key="3">
    <source>
        <dbReference type="EMBL" id="MVB09946.1"/>
    </source>
</evidence>